<evidence type="ECO:0000313" key="3">
    <source>
        <dbReference type="Proteomes" id="UP000234335"/>
    </source>
</evidence>
<accession>A0A2I1M959</accession>
<feature type="transmembrane region" description="Helical" evidence="1">
    <location>
        <begin position="6"/>
        <end position="26"/>
    </location>
</feature>
<reference evidence="2 3" key="1">
    <citation type="submission" date="2017-12" db="EMBL/GenBank/DDBJ databases">
        <title>Phylogenetic diversity of female urinary microbiome.</title>
        <authorList>
            <person name="Thomas-White K."/>
            <person name="Wolfe A.J."/>
        </authorList>
    </citation>
    <scope>NUCLEOTIDE SEQUENCE [LARGE SCALE GENOMIC DNA]</scope>
    <source>
        <strain evidence="2 3">UMB0119</strain>
    </source>
</reference>
<dbReference type="RefSeq" id="WP_101540321.1">
    <property type="nucleotide sequence ID" value="NZ_JAPJPW010000010.1"/>
</dbReference>
<protein>
    <submittedName>
        <fullName evidence="2">Uncharacterized protein</fullName>
    </submittedName>
</protein>
<keyword evidence="1" id="KW-0812">Transmembrane</keyword>
<proteinExistence type="predicted"/>
<keyword evidence="1" id="KW-0472">Membrane</keyword>
<keyword evidence="1" id="KW-1133">Transmembrane helix</keyword>
<sequence length="127" mass="14390">MDNKKFTSYMGIGLAILMVISLIYFISNSKSKDVVDYKIDENTYYTGTISKNKLEGQGILKSPYGIYKGNFKKSRFDGPGNFSNEDFTYSAKFNNESGNSQIKIKLKNGKIYKKTSNGFVEVEENEN</sequence>
<keyword evidence="3" id="KW-1185">Reference proteome</keyword>
<evidence type="ECO:0000256" key="1">
    <source>
        <dbReference type="SAM" id="Phobius"/>
    </source>
</evidence>
<evidence type="ECO:0000313" key="2">
    <source>
        <dbReference type="EMBL" id="PKZ16660.1"/>
    </source>
</evidence>
<organism evidence="2 3">
    <name type="scientific">Anaerococcus octavius</name>
    <dbReference type="NCBI Taxonomy" id="54007"/>
    <lineage>
        <taxon>Bacteria</taxon>
        <taxon>Bacillati</taxon>
        <taxon>Bacillota</taxon>
        <taxon>Tissierellia</taxon>
        <taxon>Tissierellales</taxon>
        <taxon>Peptoniphilaceae</taxon>
        <taxon>Anaerococcus</taxon>
    </lineage>
</organism>
<dbReference type="Proteomes" id="UP000234335">
    <property type="component" value="Unassembled WGS sequence"/>
</dbReference>
<name>A0A2I1M959_9FIRM</name>
<dbReference type="AlphaFoldDB" id="A0A2I1M959"/>
<dbReference type="EMBL" id="PKGS01000003">
    <property type="protein sequence ID" value="PKZ16660.1"/>
    <property type="molecule type" value="Genomic_DNA"/>
</dbReference>
<dbReference type="SUPFAM" id="SSF82185">
    <property type="entry name" value="Histone H3 K4-specific methyltransferase SET7/9 N-terminal domain"/>
    <property type="match status" value="1"/>
</dbReference>
<gene>
    <name evidence="2" type="ORF">CYJ34_05540</name>
</gene>
<comment type="caution">
    <text evidence="2">The sequence shown here is derived from an EMBL/GenBank/DDBJ whole genome shotgun (WGS) entry which is preliminary data.</text>
</comment>